<keyword evidence="3" id="KW-1185">Reference proteome</keyword>
<feature type="signal peptide" evidence="1">
    <location>
        <begin position="1"/>
        <end position="22"/>
    </location>
</feature>
<protein>
    <recommendedName>
        <fullName evidence="4">Lipoprotein</fullName>
    </recommendedName>
</protein>
<keyword evidence="1" id="KW-0732">Signal</keyword>
<evidence type="ECO:0000256" key="1">
    <source>
        <dbReference type="SAM" id="SignalP"/>
    </source>
</evidence>
<feature type="chain" id="PRO_5045823435" description="Lipoprotein" evidence="1">
    <location>
        <begin position="23"/>
        <end position="142"/>
    </location>
</feature>
<comment type="caution">
    <text evidence="2">The sequence shown here is derived from an EMBL/GenBank/DDBJ whole genome shotgun (WGS) entry which is preliminary data.</text>
</comment>
<evidence type="ECO:0008006" key="4">
    <source>
        <dbReference type="Google" id="ProtNLM"/>
    </source>
</evidence>
<gene>
    <name evidence="2" type="ORF">FBBNIHIM_05275</name>
</gene>
<accession>A0ABM9F638</accession>
<organism evidence="2 3">
    <name type="scientific">Pseudocitrobacter vendiensis</name>
    <dbReference type="NCBI Taxonomy" id="2488306"/>
    <lineage>
        <taxon>Bacteria</taxon>
        <taxon>Pseudomonadati</taxon>
        <taxon>Pseudomonadota</taxon>
        <taxon>Gammaproteobacteria</taxon>
        <taxon>Enterobacterales</taxon>
        <taxon>Enterobacteriaceae</taxon>
        <taxon>Pseudocitrobacter</taxon>
    </lineage>
</organism>
<dbReference type="EMBL" id="CALSBS010000003">
    <property type="protein sequence ID" value="CAH6636225.1"/>
    <property type="molecule type" value="Genomic_DNA"/>
</dbReference>
<reference evidence="2" key="1">
    <citation type="submission" date="2022-05" db="EMBL/GenBank/DDBJ databases">
        <authorList>
            <person name="Blom J."/>
        </authorList>
    </citation>
    <scope>NUCLEOTIDE SEQUENCE</scope>
    <source>
        <strain evidence="2">Type strain: CPO20170097</strain>
    </source>
</reference>
<evidence type="ECO:0000313" key="2">
    <source>
        <dbReference type="EMBL" id="CAH6636225.1"/>
    </source>
</evidence>
<name>A0ABM9F638_9ENTR</name>
<proteinExistence type="predicted"/>
<evidence type="ECO:0000313" key="3">
    <source>
        <dbReference type="Proteomes" id="UP001152651"/>
    </source>
</evidence>
<sequence length="142" mass="14997">MKSLMNVVLSAAILPLAVPAVAATITTQVSIPDSTYTLASTVNGDGLWCNGCGGKQGWVHIDSDEMMTLGAGTSVTASGGKFAILHTDMGMSCPAGNIAVLNLETGKYVGPEIDECNDEKVDYKISNGKWWVKVRNHMYSGK</sequence>
<dbReference type="RefSeq" id="WP_253897187.1">
    <property type="nucleotide sequence ID" value="NZ_CALSBS010000003.1"/>
</dbReference>
<dbReference type="Proteomes" id="UP001152651">
    <property type="component" value="Unassembled WGS sequence"/>
</dbReference>